<evidence type="ECO:0000313" key="9">
    <source>
        <dbReference type="Proteomes" id="UP001141552"/>
    </source>
</evidence>
<evidence type="ECO:0000256" key="3">
    <source>
        <dbReference type="ARBA" id="ARBA00022833"/>
    </source>
</evidence>
<feature type="domain" description="SIAH-type" evidence="7">
    <location>
        <begin position="253"/>
        <end position="311"/>
    </location>
</feature>
<organism evidence="8 9">
    <name type="scientific">Turnera subulata</name>
    <dbReference type="NCBI Taxonomy" id="218843"/>
    <lineage>
        <taxon>Eukaryota</taxon>
        <taxon>Viridiplantae</taxon>
        <taxon>Streptophyta</taxon>
        <taxon>Embryophyta</taxon>
        <taxon>Tracheophyta</taxon>
        <taxon>Spermatophyta</taxon>
        <taxon>Magnoliopsida</taxon>
        <taxon>eudicotyledons</taxon>
        <taxon>Gunneridae</taxon>
        <taxon>Pentapetalae</taxon>
        <taxon>rosids</taxon>
        <taxon>fabids</taxon>
        <taxon>Malpighiales</taxon>
        <taxon>Passifloraceae</taxon>
        <taxon>Turnera</taxon>
    </lineage>
</organism>
<evidence type="ECO:0000256" key="4">
    <source>
        <dbReference type="ARBA" id="ARBA00024004"/>
    </source>
</evidence>
<accession>A0A9Q0F2A3</accession>
<dbReference type="PANTHER" id="PTHR46632">
    <property type="entry name" value="E3 UBIQUITIN-PROTEIN LIGASE SINA-LIKE 4"/>
    <property type="match status" value="1"/>
</dbReference>
<sequence>MRERNGMHERMRETNGMNELRGEKAKHSLGGEEEDSRGSGGSNHQPHPKRQRSLYGTYHLPGAAVQPPKPLFPTFSDIESRQPPTDDVSSEEEEEDDDEGSESEDRNGDVSSEEEDEEDDDEGSESEDRNGDVEEEESSSSSGEEEEEEEDTDGDDGGDDDDDEEEEEEEEEMGQMSADVANNGPVSVTLTSPALLDCRICGKPLASSIFQCEQGHLACGSCCKDGADGWCCSISSWDKKLTRCLALERVLESLKIRCKNVRYGCKETISYNKRLEHDSSCLYAPSSCPHSTCNFVAAHEQLKKHLSRIHPNSVVRFNFGSSFSIWFDNKVLVLLEEKSGTLFTVNKSENALGNMYTVCCFGSTSSEDGYLYELSVKKDGSTLRFQSLTKNIRKIDPQPPSSGFLLVPKIYDRTCMCVCIFGTRPAIR</sequence>
<feature type="compositionally biased region" description="Acidic residues" evidence="6">
    <location>
        <begin position="133"/>
        <end position="173"/>
    </location>
</feature>
<feature type="region of interest" description="Disordered" evidence="6">
    <location>
        <begin position="1"/>
        <end position="185"/>
    </location>
</feature>
<evidence type="ECO:0000256" key="1">
    <source>
        <dbReference type="ARBA" id="ARBA00022723"/>
    </source>
</evidence>
<name>A0A9Q0F2A3_9ROSI</name>
<gene>
    <name evidence="8" type="ORF">Tsubulata_032138</name>
</gene>
<feature type="compositionally biased region" description="Basic and acidic residues" evidence="6">
    <location>
        <begin position="1"/>
        <end position="13"/>
    </location>
</feature>
<dbReference type="InterPro" id="IPR044286">
    <property type="entry name" value="SINL_plant"/>
</dbReference>
<comment type="function">
    <text evidence="4">E3 ubiquitin-protein ligase that mediates ubiquitination and subsequent proteasomal degradation of target proteins. E3 ubiquitin ligases accept ubiquitin from an E2 ubiquitin-conjugating enzyme in the form of a thioester and then directly transfers the ubiquitin to targeted substrates. It probably triggers the ubiquitin-mediated degradation of different substrates.</text>
</comment>
<evidence type="ECO:0000256" key="2">
    <source>
        <dbReference type="ARBA" id="ARBA00022771"/>
    </source>
</evidence>
<proteinExistence type="predicted"/>
<feature type="compositionally biased region" description="Acidic residues" evidence="6">
    <location>
        <begin position="111"/>
        <end position="125"/>
    </location>
</feature>
<dbReference type="InterPro" id="IPR013083">
    <property type="entry name" value="Znf_RING/FYVE/PHD"/>
</dbReference>
<protein>
    <recommendedName>
        <fullName evidence="7">SIAH-type domain-containing protein</fullName>
    </recommendedName>
</protein>
<evidence type="ECO:0000259" key="7">
    <source>
        <dbReference type="PROSITE" id="PS51081"/>
    </source>
</evidence>
<dbReference type="PROSITE" id="PS51081">
    <property type="entry name" value="ZF_SIAH"/>
    <property type="match status" value="1"/>
</dbReference>
<reference evidence="8" key="2">
    <citation type="journal article" date="2023" name="Plants (Basel)">
        <title>Annotation of the Turnera subulata (Passifloraceae) Draft Genome Reveals the S-Locus Evolved after the Divergence of Turneroideae from Passifloroideae in a Stepwise Manner.</title>
        <authorList>
            <person name="Henning P.M."/>
            <person name="Roalson E.H."/>
            <person name="Mir W."/>
            <person name="McCubbin A.G."/>
            <person name="Shore J.S."/>
        </authorList>
    </citation>
    <scope>NUCLEOTIDE SEQUENCE</scope>
    <source>
        <strain evidence="8">F60SS</strain>
    </source>
</reference>
<dbReference type="AlphaFoldDB" id="A0A9Q0F2A3"/>
<feature type="compositionally biased region" description="Acidic residues" evidence="6">
    <location>
        <begin position="88"/>
        <end position="102"/>
    </location>
</feature>
<dbReference type="Pfam" id="PF21361">
    <property type="entry name" value="Sina_ZnF"/>
    <property type="match status" value="1"/>
</dbReference>
<dbReference type="Proteomes" id="UP001141552">
    <property type="component" value="Unassembled WGS sequence"/>
</dbReference>
<dbReference type="Gene3D" id="3.30.40.10">
    <property type="entry name" value="Zinc/RING finger domain, C3HC4 (zinc finger)"/>
    <property type="match status" value="1"/>
</dbReference>
<keyword evidence="3" id="KW-0862">Zinc</keyword>
<comment type="caution">
    <text evidence="8">The sequence shown here is derived from an EMBL/GenBank/DDBJ whole genome shotgun (WGS) entry which is preliminary data.</text>
</comment>
<keyword evidence="2 5" id="KW-0863">Zinc-finger</keyword>
<feature type="compositionally biased region" description="Basic and acidic residues" evidence="6">
    <location>
        <begin position="20"/>
        <end position="30"/>
    </location>
</feature>
<dbReference type="EMBL" id="JAKUCV010007375">
    <property type="protein sequence ID" value="KAJ4823720.1"/>
    <property type="molecule type" value="Genomic_DNA"/>
</dbReference>
<dbReference type="GO" id="GO:0008270">
    <property type="term" value="F:zinc ion binding"/>
    <property type="evidence" value="ECO:0007669"/>
    <property type="project" value="UniProtKB-KW"/>
</dbReference>
<dbReference type="OrthoDB" id="4788989at2759"/>
<keyword evidence="1" id="KW-0479">Metal-binding</keyword>
<dbReference type="InterPro" id="IPR013010">
    <property type="entry name" value="Znf_SIAH"/>
</dbReference>
<dbReference type="SUPFAM" id="SSF49599">
    <property type="entry name" value="TRAF domain-like"/>
    <property type="match status" value="1"/>
</dbReference>
<dbReference type="PANTHER" id="PTHR46632:SF16">
    <property type="entry name" value="E3 UBIQUITIN-PROTEIN LIGASE SINA-LIKE 10"/>
    <property type="match status" value="1"/>
</dbReference>
<keyword evidence="9" id="KW-1185">Reference proteome</keyword>
<evidence type="ECO:0000256" key="5">
    <source>
        <dbReference type="PROSITE-ProRule" id="PRU00455"/>
    </source>
</evidence>
<evidence type="ECO:0000313" key="8">
    <source>
        <dbReference type="EMBL" id="KAJ4823720.1"/>
    </source>
</evidence>
<reference evidence="8" key="1">
    <citation type="submission" date="2022-02" db="EMBL/GenBank/DDBJ databases">
        <authorList>
            <person name="Henning P.M."/>
            <person name="McCubbin A.G."/>
            <person name="Shore J.S."/>
        </authorList>
    </citation>
    <scope>NUCLEOTIDE SEQUENCE</scope>
    <source>
        <strain evidence="8">F60SS</strain>
        <tissue evidence="8">Leaves</tissue>
    </source>
</reference>
<evidence type="ECO:0000256" key="6">
    <source>
        <dbReference type="SAM" id="MobiDB-lite"/>
    </source>
</evidence>